<dbReference type="EMBL" id="WNYA01000010">
    <property type="protein sequence ID" value="KAG8554378.1"/>
    <property type="molecule type" value="Genomic_DNA"/>
</dbReference>
<dbReference type="GO" id="GO:0070507">
    <property type="term" value="P:regulation of microtubule cytoskeleton organization"/>
    <property type="evidence" value="ECO:0007669"/>
    <property type="project" value="TreeGrafter"/>
</dbReference>
<name>A0AAV7A6V8_ENGPU</name>
<feature type="region of interest" description="Disordered" evidence="4">
    <location>
        <begin position="543"/>
        <end position="563"/>
    </location>
</feature>
<keyword evidence="6" id="KW-1185">Reference proteome</keyword>
<evidence type="ECO:0000256" key="2">
    <source>
        <dbReference type="ARBA" id="ARBA00023054"/>
    </source>
</evidence>
<reference evidence="5" key="1">
    <citation type="thesis" date="2020" institute="ProQuest LLC" country="789 East Eisenhower Parkway, Ann Arbor, MI, USA">
        <title>Comparative Genomics and Chromosome Evolution.</title>
        <authorList>
            <person name="Mudd A.B."/>
        </authorList>
    </citation>
    <scope>NUCLEOTIDE SEQUENCE</scope>
    <source>
        <strain evidence="5">237g6f4</strain>
        <tissue evidence="5">Blood</tissue>
    </source>
</reference>
<protein>
    <recommendedName>
        <fullName evidence="7">Protein bicaudal D homolog 2-like</fullName>
    </recommendedName>
</protein>
<dbReference type="Pfam" id="PF09730">
    <property type="entry name" value="BicD"/>
    <property type="match status" value="1"/>
</dbReference>
<evidence type="ECO:0008006" key="7">
    <source>
        <dbReference type="Google" id="ProtNLM"/>
    </source>
</evidence>
<proteinExistence type="inferred from homology"/>
<dbReference type="GO" id="GO:0008093">
    <property type="term" value="F:cytoskeletal anchor activity"/>
    <property type="evidence" value="ECO:0007669"/>
    <property type="project" value="InterPro"/>
</dbReference>
<dbReference type="GO" id="GO:0072393">
    <property type="term" value="P:microtubule anchoring at microtubule organizing center"/>
    <property type="evidence" value="ECO:0007669"/>
    <property type="project" value="TreeGrafter"/>
</dbReference>
<dbReference type="InterPro" id="IPR018477">
    <property type="entry name" value="BICD"/>
</dbReference>
<dbReference type="GO" id="GO:0034452">
    <property type="term" value="F:dynactin binding"/>
    <property type="evidence" value="ECO:0007669"/>
    <property type="project" value="TreeGrafter"/>
</dbReference>
<dbReference type="EMBL" id="WNYA01000010">
    <property type="protein sequence ID" value="KAG8554379.1"/>
    <property type="molecule type" value="Genomic_DNA"/>
</dbReference>
<evidence type="ECO:0000256" key="3">
    <source>
        <dbReference type="SAM" id="Coils"/>
    </source>
</evidence>
<dbReference type="GO" id="GO:0005794">
    <property type="term" value="C:Golgi apparatus"/>
    <property type="evidence" value="ECO:0007669"/>
    <property type="project" value="TreeGrafter"/>
</dbReference>
<dbReference type="GO" id="GO:0070840">
    <property type="term" value="F:dynein complex binding"/>
    <property type="evidence" value="ECO:0007669"/>
    <property type="project" value="InterPro"/>
</dbReference>
<organism evidence="5 6">
    <name type="scientific">Engystomops pustulosus</name>
    <name type="common">Tungara frog</name>
    <name type="synonym">Physalaemus pustulosus</name>
    <dbReference type="NCBI Taxonomy" id="76066"/>
    <lineage>
        <taxon>Eukaryota</taxon>
        <taxon>Metazoa</taxon>
        <taxon>Chordata</taxon>
        <taxon>Craniata</taxon>
        <taxon>Vertebrata</taxon>
        <taxon>Euteleostomi</taxon>
        <taxon>Amphibia</taxon>
        <taxon>Batrachia</taxon>
        <taxon>Anura</taxon>
        <taxon>Neobatrachia</taxon>
        <taxon>Hyloidea</taxon>
        <taxon>Leptodactylidae</taxon>
        <taxon>Leiuperinae</taxon>
        <taxon>Engystomops</taxon>
    </lineage>
</organism>
<feature type="coiled-coil region" evidence="3">
    <location>
        <begin position="398"/>
        <end position="425"/>
    </location>
</feature>
<keyword evidence="2 3" id="KW-0175">Coiled coil</keyword>
<evidence type="ECO:0000256" key="4">
    <source>
        <dbReference type="SAM" id="MobiDB-lite"/>
    </source>
</evidence>
<dbReference type="PANTHER" id="PTHR31233">
    <property type="entry name" value="BICAUDAL D FAMILY MEMBER"/>
    <property type="match status" value="1"/>
</dbReference>
<evidence type="ECO:0000313" key="5">
    <source>
        <dbReference type="EMBL" id="KAG8554378.1"/>
    </source>
</evidence>
<feature type="compositionally biased region" description="Basic residues" evidence="4">
    <location>
        <begin position="749"/>
        <end position="767"/>
    </location>
</feature>
<dbReference type="GO" id="GO:0005829">
    <property type="term" value="C:cytosol"/>
    <property type="evidence" value="ECO:0007669"/>
    <property type="project" value="TreeGrafter"/>
</dbReference>
<feature type="region of interest" description="Disordered" evidence="4">
    <location>
        <begin position="738"/>
        <end position="767"/>
    </location>
</feature>
<evidence type="ECO:0000313" key="6">
    <source>
        <dbReference type="Proteomes" id="UP000824782"/>
    </source>
</evidence>
<comment type="similarity">
    <text evidence="1">Belongs to the BicD family.</text>
</comment>
<feature type="compositionally biased region" description="Low complexity" evidence="4">
    <location>
        <begin position="547"/>
        <end position="562"/>
    </location>
</feature>
<accession>A0AAV7A6V8</accession>
<sequence>MDGEDVAALRAELDRVSAELHETTEEKFQAAQYGLAVLEENAELKQKYCDLESECDALKLEVKQMKEALAEAHSNQKRTAADGENREEILLKETASREAKLTGKIDELQNEVRQMKSLMTNTSADNDRLTLVIQNLKKDCHDSEKEKVQLREEIKQCKIREMRHLQDFSELEEENISLLKQVSVLKENQVDYEGIKHELKRRDEEIDILNGQLDELVRLKDIAERQLEEALESLKSEREQKNELRRELSGYLSYDSIGNLQTNFEDHNDEEFDSGYNSGGLNKSNGEILMSTPRNSDIFHPGPKLASDLFTELSLTEIQKLKQQLLQVDREKTNMEINMQEVQRNLDEMSKDLCQERKINTELVEQIKVLQKSSISKHHFDHGDEKSKCTCGQEGLEVLKLEKELKEVKQKFDTCEKRYQQEKLEWEQNKQVVAEELHTSLKSGDDDRGLLSVLQEDLRTARRLYCDFQSKLNLAQDELLSFIEELAHLYNHVCMRNNLTPNRVMLDYFRDGKGAKLHFRKRKSSDFFGKLLVNSDLEISDLRSGERSPLSSPDSSIGSDFGDSNREPLSITHLIAIVKDQIKPLQGALSVSWHHTSLETLTSEMDKEKEVLVEEIMKLKALLSTKREQIATLRTVLKANKQTAEVAMSNLKSKYENEKTLVSETMLKLRHELKALKEDAATFSSMRSVFASRCDQYVNQLEDMQRQLVVAEDEKKTLNALLRMAIQQKLALTQRLEGLEGAPDTSRSSRTKTVTKSKTRPSKSKVN</sequence>
<feature type="coiled-coil region" evidence="3">
    <location>
        <begin position="55"/>
        <end position="247"/>
    </location>
</feature>
<feature type="coiled-coil region" evidence="3">
    <location>
        <begin position="694"/>
        <end position="721"/>
    </location>
</feature>
<dbReference type="AlphaFoldDB" id="A0AAV7A6V8"/>
<comment type="caution">
    <text evidence="5">The sequence shown here is derived from an EMBL/GenBank/DDBJ whole genome shotgun (WGS) entry which is preliminary data.</text>
</comment>
<gene>
    <name evidence="5" type="ORF">GDO81_003777</name>
</gene>
<feature type="coiled-coil region" evidence="3">
    <location>
        <begin position="318"/>
        <end position="352"/>
    </location>
</feature>
<evidence type="ECO:0000256" key="1">
    <source>
        <dbReference type="ARBA" id="ARBA00010061"/>
    </source>
</evidence>
<dbReference type="PANTHER" id="PTHR31233:SF10">
    <property type="entry name" value="BICD CARGO ADAPTOR 2"/>
    <property type="match status" value="1"/>
</dbReference>
<dbReference type="Proteomes" id="UP000824782">
    <property type="component" value="Unassembled WGS sequence"/>
</dbReference>
<dbReference type="Gene3D" id="6.10.250.2470">
    <property type="match status" value="1"/>
</dbReference>